<gene>
    <name evidence="16" type="primary">tsr_3</name>
    <name evidence="16" type="ORF">NCCP691_39760</name>
</gene>
<dbReference type="Pfam" id="PF00672">
    <property type="entry name" value="HAMP"/>
    <property type="match status" value="1"/>
</dbReference>
<evidence type="ECO:0000256" key="11">
    <source>
        <dbReference type="PROSITE-ProRule" id="PRU00284"/>
    </source>
</evidence>
<dbReference type="CDD" id="cd06225">
    <property type="entry name" value="HAMP"/>
    <property type="match status" value="1"/>
</dbReference>
<accession>A0ABQ4QAP3</accession>
<evidence type="ECO:0000256" key="13">
    <source>
        <dbReference type="SAM" id="Phobius"/>
    </source>
</evidence>
<comment type="caution">
    <text evidence="16">The sequence shown here is derived from an EMBL/GenBank/DDBJ whole genome shotgun (WGS) entry which is preliminary data.</text>
</comment>
<dbReference type="Pfam" id="PF00015">
    <property type="entry name" value="MCPsignal"/>
    <property type="match status" value="1"/>
</dbReference>
<feature type="coiled-coil region" evidence="12">
    <location>
        <begin position="468"/>
        <end position="495"/>
    </location>
</feature>
<evidence type="ECO:0000256" key="7">
    <source>
        <dbReference type="ARBA" id="ARBA00022989"/>
    </source>
</evidence>
<evidence type="ECO:0000256" key="4">
    <source>
        <dbReference type="ARBA" id="ARBA00022500"/>
    </source>
</evidence>
<dbReference type="PROSITE" id="PS50885">
    <property type="entry name" value="HAMP"/>
    <property type="match status" value="1"/>
</dbReference>
<dbReference type="Pfam" id="PF02203">
    <property type="entry name" value="TarH"/>
    <property type="match status" value="1"/>
</dbReference>
<reference evidence="16 17" key="1">
    <citation type="journal article" date="2022" name="Int. J. Syst. Evol. Microbiol.">
        <title>Noviherbaspirillum aridicola sp. nov., isolated from an arid soil in Pakistan.</title>
        <authorList>
            <person name="Khan I.U."/>
            <person name="Saqib M."/>
            <person name="Amin A."/>
            <person name="Hussain F."/>
            <person name="Li L."/>
            <person name="Liu Y.H."/>
            <person name="Fang B.Z."/>
            <person name="Ahmed I."/>
            <person name="Li W.J."/>
        </authorList>
    </citation>
    <scope>NUCLEOTIDE SEQUENCE [LARGE SCALE GENOMIC DNA]</scope>
    <source>
        <strain evidence="16 17">NCCP-691</strain>
    </source>
</reference>
<keyword evidence="17" id="KW-1185">Reference proteome</keyword>
<dbReference type="RefSeq" id="WP_220810373.1">
    <property type="nucleotide sequence ID" value="NZ_BPMK01000023.1"/>
</dbReference>
<keyword evidence="12" id="KW-0175">Coiled coil</keyword>
<keyword evidence="6 13" id="KW-0812">Transmembrane</keyword>
<dbReference type="EMBL" id="BPMK01000023">
    <property type="protein sequence ID" value="GIZ53962.1"/>
    <property type="molecule type" value="Genomic_DNA"/>
</dbReference>
<keyword evidence="9 11" id="KW-0807">Transducer</keyword>
<evidence type="ECO:0000259" key="14">
    <source>
        <dbReference type="PROSITE" id="PS50111"/>
    </source>
</evidence>
<evidence type="ECO:0000313" key="17">
    <source>
        <dbReference type="Proteomes" id="UP000887222"/>
    </source>
</evidence>
<dbReference type="PANTHER" id="PTHR43531">
    <property type="entry name" value="PROTEIN ICFG"/>
    <property type="match status" value="1"/>
</dbReference>
<dbReference type="InterPro" id="IPR003122">
    <property type="entry name" value="Tar_rcpt_lig-bd"/>
</dbReference>
<feature type="coiled-coil region" evidence="12">
    <location>
        <begin position="163"/>
        <end position="190"/>
    </location>
</feature>
<evidence type="ECO:0000256" key="3">
    <source>
        <dbReference type="ARBA" id="ARBA00022481"/>
    </source>
</evidence>
<dbReference type="PRINTS" id="PR00260">
    <property type="entry name" value="CHEMTRNSDUCR"/>
</dbReference>
<feature type="domain" description="HAMP" evidence="15">
    <location>
        <begin position="211"/>
        <end position="263"/>
    </location>
</feature>
<dbReference type="SUPFAM" id="SSF58104">
    <property type="entry name" value="Methyl-accepting chemotaxis protein (MCP) signaling domain"/>
    <property type="match status" value="1"/>
</dbReference>
<proteinExistence type="inferred from homology"/>
<evidence type="ECO:0000259" key="15">
    <source>
        <dbReference type="PROSITE" id="PS50885"/>
    </source>
</evidence>
<dbReference type="PANTHER" id="PTHR43531:SF14">
    <property type="entry name" value="METHYL-ACCEPTING CHEMOTAXIS PROTEIN I-RELATED"/>
    <property type="match status" value="1"/>
</dbReference>
<sequence>MLKNLTLRTRLVAVLALLCIQLVVGGIIGIVTLSGANSALRVVYEERLVRLGLLDQVVRLIDENESGISKVLTGEQSGLEASLKAIAERNKLIDAKWSEFMSGDLSAEERKLADEFAARHKKYVAEGMKPAIEALTVLDTQSAVTAVHGPMTELLAPVREQVNALIKRQLDAARMEYEQAESTYEIVRMATIGGVLAGLFVAVAIGAMLVRTITGQLGMAVKVAESVADGDLTQDIRVNSNDETGKLMAALRHMNESLAEIVSKVRTGTETIATASAQIASGNADLSARTEHQAGSLEETASSLEELTSTVKQNAESARQANQLAANASTVAHDGGEVVSQVVNTMGDIQAASRKIVDIISVIDGIAFQTNILALNAAVEAARAGEQGRGFAVVASEVRSLAQRSAQAAREIKVLISSTVEKVDGGTTLVGQAGAKMDEVVQSIRQVATIMHEIMQASQEQTSGIEQISQAVSQMDQVTQQNAALVEEALAASENMRSQAAGLAEAVSVFRLQGQAAAAPRLEDATGQRKLLTA</sequence>
<organism evidence="16 17">
    <name type="scientific">Noviherbaspirillum aridicola</name>
    <dbReference type="NCBI Taxonomy" id="2849687"/>
    <lineage>
        <taxon>Bacteria</taxon>
        <taxon>Pseudomonadati</taxon>
        <taxon>Pseudomonadota</taxon>
        <taxon>Betaproteobacteria</taxon>
        <taxon>Burkholderiales</taxon>
        <taxon>Oxalobacteraceae</taxon>
        <taxon>Noviherbaspirillum</taxon>
    </lineage>
</organism>
<dbReference type="InterPro" id="IPR004089">
    <property type="entry name" value="MCPsignal_dom"/>
</dbReference>
<keyword evidence="3" id="KW-0488">Methylation</keyword>
<dbReference type="InterPro" id="IPR004090">
    <property type="entry name" value="Chemotax_Me-accpt_rcpt"/>
</dbReference>
<evidence type="ECO:0000313" key="16">
    <source>
        <dbReference type="EMBL" id="GIZ53962.1"/>
    </source>
</evidence>
<keyword evidence="8 13" id="KW-0472">Membrane</keyword>
<dbReference type="CDD" id="cd11386">
    <property type="entry name" value="MCP_signal"/>
    <property type="match status" value="1"/>
</dbReference>
<comment type="similarity">
    <text evidence="10">Belongs to the methyl-accepting chemotaxis (MCP) protein family.</text>
</comment>
<evidence type="ECO:0000256" key="2">
    <source>
        <dbReference type="ARBA" id="ARBA00022475"/>
    </source>
</evidence>
<evidence type="ECO:0000256" key="8">
    <source>
        <dbReference type="ARBA" id="ARBA00023136"/>
    </source>
</evidence>
<dbReference type="SMART" id="SM00304">
    <property type="entry name" value="HAMP"/>
    <property type="match status" value="1"/>
</dbReference>
<keyword evidence="7 13" id="KW-1133">Transmembrane helix</keyword>
<keyword evidence="5" id="KW-0997">Cell inner membrane</keyword>
<keyword evidence="4" id="KW-0145">Chemotaxis</keyword>
<dbReference type="Gene3D" id="1.10.287.950">
    <property type="entry name" value="Methyl-accepting chemotaxis protein"/>
    <property type="match status" value="1"/>
</dbReference>
<dbReference type="Proteomes" id="UP000887222">
    <property type="component" value="Unassembled WGS sequence"/>
</dbReference>
<evidence type="ECO:0000256" key="1">
    <source>
        <dbReference type="ARBA" id="ARBA00004429"/>
    </source>
</evidence>
<dbReference type="InterPro" id="IPR051310">
    <property type="entry name" value="MCP_chemotaxis"/>
</dbReference>
<dbReference type="InterPro" id="IPR003660">
    <property type="entry name" value="HAMP_dom"/>
</dbReference>
<dbReference type="SMART" id="SM00283">
    <property type="entry name" value="MA"/>
    <property type="match status" value="1"/>
</dbReference>
<protein>
    <submittedName>
        <fullName evidence="16">Methyl-accepting chemotaxis protein I</fullName>
    </submittedName>
</protein>
<keyword evidence="2" id="KW-1003">Cell membrane</keyword>
<feature type="domain" description="Methyl-accepting transducer" evidence="14">
    <location>
        <begin position="268"/>
        <end position="497"/>
    </location>
</feature>
<evidence type="ECO:0000256" key="10">
    <source>
        <dbReference type="ARBA" id="ARBA00029447"/>
    </source>
</evidence>
<feature type="transmembrane region" description="Helical" evidence="13">
    <location>
        <begin position="189"/>
        <end position="210"/>
    </location>
</feature>
<evidence type="ECO:0000256" key="5">
    <source>
        <dbReference type="ARBA" id="ARBA00022519"/>
    </source>
</evidence>
<evidence type="ECO:0000256" key="9">
    <source>
        <dbReference type="ARBA" id="ARBA00023224"/>
    </source>
</evidence>
<comment type="subcellular location">
    <subcellularLocation>
        <location evidence="1">Cell inner membrane</location>
        <topology evidence="1">Multi-pass membrane protein</topology>
    </subcellularLocation>
</comment>
<evidence type="ECO:0000256" key="12">
    <source>
        <dbReference type="SAM" id="Coils"/>
    </source>
</evidence>
<dbReference type="PROSITE" id="PS50111">
    <property type="entry name" value="CHEMOTAXIS_TRANSDUC_2"/>
    <property type="match status" value="1"/>
</dbReference>
<evidence type="ECO:0000256" key="6">
    <source>
        <dbReference type="ARBA" id="ARBA00022692"/>
    </source>
</evidence>
<name>A0ABQ4QAP3_9BURK</name>